<sequence>MKGRTSRIWAAIVALTLALNALLPSSSVVAANGHDNPGTQITNNATATYKDAGGNTYSTTSNTVTTTVQNAPTMTDTAGTGTQYAPGSSIVDTYTLANTGNANGTFHLDTTGAGYTAGVLFGGGDSGSATLGGGPTSSSGCGTGAAEFALTIGGTTTYCDNVTDLNTFLAAHAVTAGSSATLNVYYSISNSATTGQTVTSSISPNLSYAAAGSAPAETTSDVPATETNTVVADARLDLQKTSSQNATTGDITYTILAHDGGAKDAKDLASVKALLGASVAGLFISDRVPEFGGSPLKLSNSGAVSITNGGTTYGFPTNAVADLYYTTDTTGATGWTKAAGNLSTTGNVAYIGVFIHGGTSCSSGAGWDLCADATHPSTPGNVPNPALSFSFVVQQPSGAGSANAGAVTNLANGVIGDNQTTEHILGPGIPSGTADSGSSTPLTTSGQGINNTTLTSTGGASNQVSNQALSAYSVLNGPFGNAGSNGSFDGDTANDPQNTSNDFTAWPFGPDAVVNTSTTPGTPTTTTTTAASATLCIPHTLQNTGNKNDQYNIAVSVPADGYPIPKTNAQGGSATTGWTVGVYSDSACTSPLGGAADSTTTSTASNVALTSGSSLSYYTKYIAPSGLPYFQRFDTTITATSVGDATKFNTTHDELYSSFVALTKSQTIPSNGCPAGVSPSYAAGTACPGGQIAYSVDYRNLVLGLTDTAASFTEVSTQAGSLLVTDDGSQSTSATTTTVPNWATFATMTAAPSDTNSAAAARATQPTFTFYTGVPASATGSSTFATTDSKFSAVIGGASFVLVPKNYPGVTLPTATQDWQGSLGFTIQVN</sequence>
<evidence type="ECO:0000313" key="2">
    <source>
        <dbReference type="EMBL" id="CBH74242.1"/>
    </source>
</evidence>
<feature type="compositionally biased region" description="Low complexity" evidence="1">
    <location>
        <begin position="516"/>
        <end position="528"/>
    </location>
</feature>
<evidence type="ECO:0000256" key="1">
    <source>
        <dbReference type="SAM" id="MobiDB-lite"/>
    </source>
</evidence>
<proteinExistence type="predicted"/>
<reference evidence="2" key="1">
    <citation type="submission" date="2009-10" db="EMBL/GenBank/DDBJ databases">
        <title>Diversity of trophic interactions inside an arsenic-rich microbial ecosystem.</title>
        <authorList>
            <person name="Bertin P.N."/>
            <person name="Heinrich-Salmeron A."/>
            <person name="Pelletier E."/>
            <person name="Goulhen-Chollet F."/>
            <person name="Arsene-Ploetze F."/>
            <person name="Gallien S."/>
            <person name="Calteau A."/>
            <person name="Vallenet D."/>
            <person name="Casiot C."/>
            <person name="Chane-Woon-Ming B."/>
            <person name="Giloteaux L."/>
            <person name="Barakat M."/>
            <person name="Bonnefoy V."/>
            <person name="Bruneel O."/>
            <person name="Chandler M."/>
            <person name="Cleiss J."/>
            <person name="Duran R."/>
            <person name="Elbaz-Poulichet F."/>
            <person name="Fonknechten N."/>
            <person name="Lauga B."/>
            <person name="Mornico D."/>
            <person name="Ortet P."/>
            <person name="Schaeffer C."/>
            <person name="Siguier P."/>
            <person name="Alexander Thil Smith A."/>
            <person name="Van Dorsselaer A."/>
            <person name="Weissenbach J."/>
            <person name="Medigue C."/>
            <person name="Le Paslier D."/>
        </authorList>
    </citation>
    <scope>NUCLEOTIDE SEQUENCE</scope>
</reference>
<organism evidence="2">
    <name type="scientific">mine drainage metagenome</name>
    <dbReference type="NCBI Taxonomy" id="410659"/>
    <lineage>
        <taxon>unclassified sequences</taxon>
        <taxon>metagenomes</taxon>
        <taxon>ecological metagenomes</taxon>
    </lineage>
</organism>
<gene>
    <name evidence="2" type="ORF">CARN1_2129</name>
</gene>
<feature type="region of interest" description="Disordered" evidence="1">
    <location>
        <begin position="483"/>
        <end position="528"/>
    </location>
</feature>
<dbReference type="EMBL" id="CABL01000001">
    <property type="protein sequence ID" value="CBH74242.1"/>
    <property type="molecule type" value="Genomic_DNA"/>
</dbReference>
<dbReference type="AlphaFoldDB" id="E6PCQ8"/>
<comment type="caution">
    <text evidence="2">The sequence shown here is derived from an EMBL/GenBank/DDBJ whole genome shotgun (WGS) entry which is preliminary data.</text>
</comment>
<feature type="compositionally biased region" description="Polar residues" evidence="1">
    <location>
        <begin position="494"/>
        <end position="503"/>
    </location>
</feature>
<name>E6PCQ8_9ZZZZ</name>
<feature type="compositionally biased region" description="Polar residues" evidence="1">
    <location>
        <begin position="433"/>
        <end position="461"/>
    </location>
</feature>
<accession>E6PCQ8</accession>
<feature type="region of interest" description="Disordered" evidence="1">
    <location>
        <begin position="423"/>
        <end position="461"/>
    </location>
</feature>
<protein>
    <submittedName>
        <fullName evidence="2">Uncharacterized protein</fullName>
    </submittedName>
</protein>